<name>A0A0F9SST1_9ZZZZ</name>
<feature type="compositionally biased region" description="Low complexity" evidence="1">
    <location>
        <begin position="25"/>
        <end position="34"/>
    </location>
</feature>
<reference evidence="2" key="1">
    <citation type="journal article" date="2015" name="Nature">
        <title>Complex archaea that bridge the gap between prokaryotes and eukaryotes.</title>
        <authorList>
            <person name="Spang A."/>
            <person name="Saw J.H."/>
            <person name="Jorgensen S.L."/>
            <person name="Zaremba-Niedzwiedzka K."/>
            <person name="Martijn J."/>
            <person name="Lind A.E."/>
            <person name="van Eijk R."/>
            <person name="Schleper C."/>
            <person name="Guy L."/>
            <person name="Ettema T.J."/>
        </authorList>
    </citation>
    <scope>NUCLEOTIDE SEQUENCE</scope>
</reference>
<feature type="region of interest" description="Disordered" evidence="1">
    <location>
        <begin position="1"/>
        <end position="62"/>
    </location>
</feature>
<organism evidence="2">
    <name type="scientific">marine sediment metagenome</name>
    <dbReference type="NCBI Taxonomy" id="412755"/>
    <lineage>
        <taxon>unclassified sequences</taxon>
        <taxon>metagenomes</taxon>
        <taxon>ecological metagenomes</taxon>
    </lineage>
</organism>
<evidence type="ECO:0000256" key="1">
    <source>
        <dbReference type="SAM" id="MobiDB-lite"/>
    </source>
</evidence>
<gene>
    <name evidence="2" type="ORF">LCGC14_0414650</name>
</gene>
<protein>
    <submittedName>
        <fullName evidence="2">Uncharacterized protein</fullName>
    </submittedName>
</protein>
<accession>A0A0F9SST1</accession>
<dbReference type="AlphaFoldDB" id="A0A0F9SST1"/>
<evidence type="ECO:0000313" key="2">
    <source>
        <dbReference type="EMBL" id="KKN72070.1"/>
    </source>
</evidence>
<proteinExistence type="predicted"/>
<dbReference type="EMBL" id="LAZR01000370">
    <property type="protein sequence ID" value="KKN72070.1"/>
    <property type="molecule type" value="Genomic_DNA"/>
</dbReference>
<sequence>MADDSAAATPLDTSVLPDRRQNAQPSAPSSPFSPEKGDILGIPEAPPTFSQKSPFKNLRDEK</sequence>
<comment type="caution">
    <text evidence="2">The sequence shown here is derived from an EMBL/GenBank/DDBJ whole genome shotgun (WGS) entry which is preliminary data.</text>
</comment>